<feature type="transmembrane region" description="Helical" evidence="7">
    <location>
        <begin position="202"/>
        <end position="221"/>
    </location>
</feature>
<reference evidence="9" key="1">
    <citation type="journal article" date="2020" name="Fungal Divers.">
        <title>Resolving the Mortierellaceae phylogeny through synthesis of multi-gene phylogenetics and phylogenomics.</title>
        <authorList>
            <person name="Vandepol N."/>
            <person name="Liber J."/>
            <person name="Desiro A."/>
            <person name="Na H."/>
            <person name="Kennedy M."/>
            <person name="Barry K."/>
            <person name="Grigoriev I.V."/>
            <person name="Miller A.N."/>
            <person name="O'Donnell K."/>
            <person name="Stajich J.E."/>
            <person name="Bonito G."/>
        </authorList>
    </citation>
    <scope>NUCLEOTIDE SEQUENCE</scope>
    <source>
        <strain evidence="9">NVP1</strain>
    </source>
</reference>
<dbReference type="Gene3D" id="1.20.1250.20">
    <property type="entry name" value="MFS general substrate transporter like domains"/>
    <property type="match status" value="1"/>
</dbReference>
<dbReference type="PANTHER" id="PTHR23519">
    <property type="entry name" value="AUTOPHAGY-RELATED PROTEIN 22"/>
    <property type="match status" value="1"/>
</dbReference>
<feature type="transmembrane region" description="Helical" evidence="7">
    <location>
        <begin position="269"/>
        <end position="292"/>
    </location>
</feature>
<keyword evidence="3 7" id="KW-0813">Transport</keyword>
<evidence type="ECO:0000256" key="8">
    <source>
        <dbReference type="SAM" id="MobiDB-lite"/>
    </source>
</evidence>
<comment type="caution">
    <text evidence="9">The sequence shown here is derived from an EMBL/GenBank/DDBJ whole genome shotgun (WGS) entry which is preliminary data.</text>
</comment>
<protein>
    <recommendedName>
        <fullName evidence="7">Autophagy-related protein</fullName>
    </recommendedName>
</protein>
<evidence type="ECO:0000256" key="6">
    <source>
        <dbReference type="ARBA" id="ARBA00023136"/>
    </source>
</evidence>
<dbReference type="Pfam" id="PF11700">
    <property type="entry name" value="ATG22"/>
    <property type="match status" value="1"/>
</dbReference>
<dbReference type="PANTHER" id="PTHR23519:SF1">
    <property type="entry name" value="AUTOPHAGY-RELATED PROTEIN 22"/>
    <property type="match status" value="1"/>
</dbReference>
<dbReference type="InterPro" id="IPR024671">
    <property type="entry name" value="Atg22-like"/>
</dbReference>
<evidence type="ECO:0000256" key="5">
    <source>
        <dbReference type="ARBA" id="ARBA00022989"/>
    </source>
</evidence>
<accession>A0A9P5VRI2</accession>
<name>A0A9P5VRI2_9FUNG</name>
<keyword evidence="7" id="KW-0926">Vacuole</keyword>
<dbReference type="SUPFAM" id="SSF103473">
    <property type="entry name" value="MFS general substrate transporter"/>
    <property type="match status" value="1"/>
</dbReference>
<organism evidence="9 10">
    <name type="scientific">Podila minutissima</name>
    <dbReference type="NCBI Taxonomy" id="64525"/>
    <lineage>
        <taxon>Eukaryota</taxon>
        <taxon>Fungi</taxon>
        <taxon>Fungi incertae sedis</taxon>
        <taxon>Mucoromycota</taxon>
        <taxon>Mortierellomycotina</taxon>
        <taxon>Mortierellomycetes</taxon>
        <taxon>Mortierellales</taxon>
        <taxon>Mortierellaceae</taxon>
        <taxon>Podila</taxon>
    </lineage>
</organism>
<feature type="compositionally biased region" description="Basic and acidic residues" evidence="8">
    <location>
        <begin position="117"/>
        <end position="144"/>
    </location>
</feature>
<evidence type="ECO:0000256" key="4">
    <source>
        <dbReference type="ARBA" id="ARBA00022692"/>
    </source>
</evidence>
<dbReference type="EMBL" id="JAAAUY010000002">
    <property type="protein sequence ID" value="KAF9338367.1"/>
    <property type="molecule type" value="Genomic_DNA"/>
</dbReference>
<evidence type="ECO:0000256" key="7">
    <source>
        <dbReference type="RuleBase" id="RU363073"/>
    </source>
</evidence>
<dbReference type="InterPro" id="IPR050495">
    <property type="entry name" value="ATG22/LtaA_families"/>
</dbReference>
<keyword evidence="5 7" id="KW-1133">Transmembrane helix</keyword>
<dbReference type="GO" id="GO:0012505">
    <property type="term" value="C:endomembrane system"/>
    <property type="evidence" value="ECO:0007669"/>
    <property type="project" value="UniProtKB-SubCell"/>
</dbReference>
<evidence type="ECO:0000256" key="1">
    <source>
        <dbReference type="ARBA" id="ARBA00004127"/>
    </source>
</evidence>
<feature type="transmembrane region" description="Helical" evidence="7">
    <location>
        <begin position="432"/>
        <end position="454"/>
    </location>
</feature>
<comment type="function">
    <text evidence="7">Vacuolar effluxer which mediate the efflux of amino acids resulting from autophagic degradation. The release of autophagic amino acids allows the maintenance of protein synthesis and viability during nitrogen starvation.</text>
</comment>
<feature type="transmembrane region" description="Helical" evidence="7">
    <location>
        <begin position="337"/>
        <end position="357"/>
    </location>
</feature>
<dbReference type="GO" id="GO:0006914">
    <property type="term" value="P:autophagy"/>
    <property type="evidence" value="ECO:0007669"/>
    <property type="project" value="UniProtKB-KW"/>
</dbReference>
<comment type="subcellular location">
    <subcellularLocation>
        <location evidence="1">Endomembrane system</location>
        <topology evidence="1">Multi-pass membrane protein</topology>
    </subcellularLocation>
    <subcellularLocation>
        <location evidence="7">Vacuole membrane</location>
        <topology evidence="7">Multi-pass membrane protein</topology>
    </subcellularLocation>
</comment>
<feature type="transmembrane region" description="Helical" evidence="7">
    <location>
        <begin position="64"/>
        <end position="85"/>
    </location>
</feature>
<feature type="transmembrane region" description="Helical" evidence="7">
    <location>
        <begin position="171"/>
        <end position="190"/>
    </location>
</feature>
<feature type="transmembrane region" description="Helical" evidence="7">
    <location>
        <begin position="403"/>
        <end position="426"/>
    </location>
</feature>
<keyword evidence="6 7" id="KW-0472">Membrane</keyword>
<keyword evidence="10" id="KW-1185">Reference proteome</keyword>
<dbReference type="Proteomes" id="UP000696485">
    <property type="component" value="Unassembled WGS sequence"/>
</dbReference>
<keyword evidence="7" id="KW-0072">Autophagy</keyword>
<dbReference type="GO" id="GO:0032974">
    <property type="term" value="P:amino acid transmembrane export from vacuole"/>
    <property type="evidence" value="ECO:0007669"/>
    <property type="project" value="TreeGrafter"/>
</dbReference>
<evidence type="ECO:0000313" key="9">
    <source>
        <dbReference type="EMBL" id="KAF9338367.1"/>
    </source>
</evidence>
<proteinExistence type="inferred from homology"/>
<feature type="transmembrane region" description="Helical" evidence="7">
    <location>
        <begin position="369"/>
        <end position="391"/>
    </location>
</feature>
<evidence type="ECO:0000256" key="3">
    <source>
        <dbReference type="ARBA" id="ARBA00022448"/>
    </source>
</evidence>
<dbReference type="AlphaFoldDB" id="A0A9P5VRI2"/>
<feature type="transmembrane region" description="Helical" evidence="7">
    <location>
        <begin position="304"/>
        <end position="325"/>
    </location>
</feature>
<feature type="transmembrane region" description="Helical" evidence="7">
    <location>
        <begin position="36"/>
        <end position="58"/>
    </location>
</feature>
<comment type="similarity">
    <text evidence="2 7">Belongs to the ATG22 family.</text>
</comment>
<dbReference type="GO" id="GO:0005774">
    <property type="term" value="C:vacuolar membrane"/>
    <property type="evidence" value="ECO:0007669"/>
    <property type="project" value="UniProtKB-SubCell"/>
</dbReference>
<keyword evidence="4 7" id="KW-0812">Transmembrane</keyword>
<sequence>MSKAIYTEPTNPVNLALTVVSVGALADHGSWRKKQLVILSVCGSVATMLIFAAPHVLLAGALSVTANVCFGVGFVSFNAFLPLLVRNVEHLRTRRQQLDQLQKELEGPHVAQDEAYSNDRLHDASDDDNGEQRQVQEERSMDERRKMYTELSEQLNEDKTQLMGYISARGFAAGYLGGVLLLVLCLYISYRSKSSTQSLKVGIFLSGLWWFIFAALAGLWLKPRPGSDLILEEQGDKRGKLWKMSQYILYSWGRVGRTIAQARKLPSAFAFLISWFFLSDGYTSITNVAILFAKTSLGLPQTQLILLSLVVPICALIGALAFPKIQTMLRFDQKQMVLLLLFLLLFVPLYGALGLILPFWGHLTTAKELFIGAVYFGFLIGAVQSYCRSLFASLVPRGRESEFFGLYAITDKGSSWLGPLVIALITDATHEIRHSFIFLLVLLSLPIPIVYFGVNVEQGRIDAEKAAQEAEDVGTHATADESERLLSSM</sequence>
<keyword evidence="7" id="KW-0029">Amino-acid transport</keyword>
<evidence type="ECO:0000313" key="10">
    <source>
        <dbReference type="Proteomes" id="UP000696485"/>
    </source>
</evidence>
<evidence type="ECO:0000256" key="2">
    <source>
        <dbReference type="ARBA" id="ARBA00006978"/>
    </source>
</evidence>
<dbReference type="InterPro" id="IPR036259">
    <property type="entry name" value="MFS_trans_sf"/>
</dbReference>
<feature type="region of interest" description="Disordered" evidence="8">
    <location>
        <begin position="116"/>
        <end position="144"/>
    </location>
</feature>
<gene>
    <name evidence="9" type="primary">ATG22_2</name>
    <name evidence="9" type="ORF">BG006_003533</name>
</gene>